<dbReference type="Proteomes" id="UP001153954">
    <property type="component" value="Unassembled WGS sequence"/>
</dbReference>
<evidence type="ECO:0000256" key="7">
    <source>
        <dbReference type="ARBA" id="ARBA00023163"/>
    </source>
</evidence>
<dbReference type="EMBL" id="CAKOGL010000025">
    <property type="protein sequence ID" value="CAH2101980.1"/>
    <property type="molecule type" value="Genomic_DNA"/>
</dbReference>
<dbReference type="GO" id="GO:0046983">
    <property type="term" value="F:protein dimerization activity"/>
    <property type="evidence" value="ECO:0007669"/>
    <property type="project" value="InterPro"/>
</dbReference>
<comment type="subcellular location">
    <subcellularLocation>
        <location evidence="1">Nucleus</location>
    </subcellularLocation>
</comment>
<protein>
    <recommendedName>
        <fullName evidence="10">BED-type domain-containing protein</fullName>
    </recommendedName>
</protein>
<dbReference type="GO" id="GO:0008270">
    <property type="term" value="F:zinc ion binding"/>
    <property type="evidence" value="ECO:0007669"/>
    <property type="project" value="UniProtKB-KW"/>
</dbReference>
<evidence type="ECO:0000256" key="6">
    <source>
        <dbReference type="ARBA" id="ARBA00023125"/>
    </source>
</evidence>
<evidence type="ECO:0000256" key="9">
    <source>
        <dbReference type="PROSITE-ProRule" id="PRU00027"/>
    </source>
</evidence>
<keyword evidence="5" id="KW-0805">Transcription regulation</keyword>
<gene>
    <name evidence="11" type="ORF">EEDITHA_LOCUS16678</name>
</gene>
<evidence type="ECO:0000313" key="11">
    <source>
        <dbReference type="EMBL" id="CAH2101980.1"/>
    </source>
</evidence>
<evidence type="ECO:0000256" key="4">
    <source>
        <dbReference type="ARBA" id="ARBA00022833"/>
    </source>
</evidence>
<evidence type="ECO:0000256" key="1">
    <source>
        <dbReference type="ARBA" id="ARBA00004123"/>
    </source>
</evidence>
<dbReference type="Pfam" id="PF05699">
    <property type="entry name" value="Dimer_Tnp_hAT"/>
    <property type="match status" value="1"/>
</dbReference>
<dbReference type="AlphaFoldDB" id="A0AAU9URD5"/>
<accession>A0AAU9URD5</accession>
<dbReference type="SUPFAM" id="SSF53098">
    <property type="entry name" value="Ribonuclease H-like"/>
    <property type="match status" value="1"/>
</dbReference>
<name>A0AAU9URD5_EUPED</name>
<dbReference type="SMART" id="SM00614">
    <property type="entry name" value="ZnF_BED"/>
    <property type="match status" value="1"/>
</dbReference>
<dbReference type="PANTHER" id="PTHR46481:SF10">
    <property type="entry name" value="ZINC FINGER BED DOMAIN-CONTAINING PROTEIN 39"/>
    <property type="match status" value="1"/>
</dbReference>
<evidence type="ECO:0000313" key="12">
    <source>
        <dbReference type="Proteomes" id="UP001153954"/>
    </source>
</evidence>
<dbReference type="GO" id="GO:0003677">
    <property type="term" value="F:DNA binding"/>
    <property type="evidence" value="ECO:0007669"/>
    <property type="project" value="UniProtKB-KW"/>
</dbReference>
<sequence>MTSRRKHSSLWMHFTEEKESKKAKCKYCSSYISFAGGSNGNLTRHIKTKHSAISLVSERQDFINLSDSDPHQTSQTASRNGNSQFLAISSSSSTSAVSSLQNSITQYIHKPPPIRKVEEIDRQVVKMVAKGHHALRIVEEPEMRKLIQLVSNCPGYQLPSRKTLSTNLMSNVHQELQSEARIKIKAAVALSLTTDSWTSSNNESYIAVTAHFIDDETKLCSILLTCESFSDRHTSENLCDFLRNVMIEWDILHKVTAVVSDNASNIINAVKLGQWRSIGCFAHTLNLVVQNATIEISDVLVQVKSIVEYFNRSTQGQNKLTTTQKQLNLPILKLKQDVPTRWNSTYDMLQRIIQVKDAVITTIALLRPDLSINQEDWEVIEEVLPLLKPFYEVTMEISAEKNVTLSKVLVFNNLIQDYLGKHFSRNQKIIAVQLALKRSMETRFKDLESNILYAECTILDPRFKARALRNQKCRERTIEGLKNKVGKTPLQLLQFNNQENSSNVKTALVPVSSIDENGNKKDCVSIWDEYDNEISKITRPENKTVAGIREVDKYLNEEYLDRKMDPLQWWHERRHTYPHLYAYILKRFCIVASSVPCERVFSGAGQIITQRRKLLKPNKVSRLLFLHSNM</sequence>
<keyword evidence="7" id="KW-0804">Transcription</keyword>
<feature type="domain" description="BED-type" evidence="10">
    <location>
        <begin position="5"/>
        <end position="50"/>
    </location>
</feature>
<evidence type="ECO:0000256" key="8">
    <source>
        <dbReference type="ARBA" id="ARBA00023242"/>
    </source>
</evidence>
<dbReference type="Pfam" id="PF02892">
    <property type="entry name" value="zf-BED"/>
    <property type="match status" value="1"/>
</dbReference>
<evidence type="ECO:0000259" key="10">
    <source>
        <dbReference type="PROSITE" id="PS50808"/>
    </source>
</evidence>
<keyword evidence="8" id="KW-0539">Nucleus</keyword>
<dbReference type="InterPro" id="IPR008906">
    <property type="entry name" value="HATC_C_dom"/>
</dbReference>
<dbReference type="SUPFAM" id="SSF57667">
    <property type="entry name" value="beta-beta-alpha zinc fingers"/>
    <property type="match status" value="1"/>
</dbReference>
<comment type="caution">
    <text evidence="11">The sequence shown here is derived from an EMBL/GenBank/DDBJ whole genome shotgun (WGS) entry which is preliminary data.</text>
</comment>
<reference evidence="11" key="1">
    <citation type="submission" date="2022-03" db="EMBL/GenBank/DDBJ databases">
        <authorList>
            <person name="Tunstrom K."/>
        </authorList>
    </citation>
    <scope>NUCLEOTIDE SEQUENCE</scope>
</reference>
<evidence type="ECO:0000256" key="3">
    <source>
        <dbReference type="ARBA" id="ARBA00022771"/>
    </source>
</evidence>
<keyword evidence="6" id="KW-0238">DNA-binding</keyword>
<proteinExistence type="predicted"/>
<evidence type="ECO:0000256" key="5">
    <source>
        <dbReference type="ARBA" id="ARBA00023015"/>
    </source>
</evidence>
<dbReference type="InterPro" id="IPR003656">
    <property type="entry name" value="Znf_BED"/>
</dbReference>
<organism evidence="11 12">
    <name type="scientific">Euphydryas editha</name>
    <name type="common">Edith's checkerspot</name>
    <dbReference type="NCBI Taxonomy" id="104508"/>
    <lineage>
        <taxon>Eukaryota</taxon>
        <taxon>Metazoa</taxon>
        <taxon>Ecdysozoa</taxon>
        <taxon>Arthropoda</taxon>
        <taxon>Hexapoda</taxon>
        <taxon>Insecta</taxon>
        <taxon>Pterygota</taxon>
        <taxon>Neoptera</taxon>
        <taxon>Endopterygota</taxon>
        <taxon>Lepidoptera</taxon>
        <taxon>Glossata</taxon>
        <taxon>Ditrysia</taxon>
        <taxon>Papilionoidea</taxon>
        <taxon>Nymphalidae</taxon>
        <taxon>Nymphalinae</taxon>
        <taxon>Euphydryas</taxon>
    </lineage>
</organism>
<dbReference type="InterPro" id="IPR052035">
    <property type="entry name" value="ZnF_BED_domain_contain"/>
</dbReference>
<dbReference type="PANTHER" id="PTHR46481">
    <property type="entry name" value="ZINC FINGER BED DOMAIN-CONTAINING PROTEIN 4"/>
    <property type="match status" value="1"/>
</dbReference>
<keyword evidence="2" id="KW-0479">Metal-binding</keyword>
<evidence type="ECO:0000256" key="2">
    <source>
        <dbReference type="ARBA" id="ARBA00022723"/>
    </source>
</evidence>
<dbReference type="GO" id="GO:0009791">
    <property type="term" value="P:post-embryonic development"/>
    <property type="evidence" value="ECO:0007669"/>
    <property type="project" value="UniProtKB-ARBA"/>
</dbReference>
<dbReference type="GO" id="GO:0005634">
    <property type="term" value="C:nucleus"/>
    <property type="evidence" value="ECO:0007669"/>
    <property type="project" value="UniProtKB-SubCell"/>
</dbReference>
<keyword evidence="12" id="KW-1185">Reference proteome</keyword>
<keyword evidence="4" id="KW-0862">Zinc</keyword>
<dbReference type="InterPro" id="IPR012337">
    <property type="entry name" value="RNaseH-like_sf"/>
</dbReference>
<keyword evidence="3 9" id="KW-0863">Zinc-finger</keyword>
<dbReference type="PROSITE" id="PS50808">
    <property type="entry name" value="ZF_BED"/>
    <property type="match status" value="1"/>
</dbReference>
<dbReference type="SUPFAM" id="SSF140996">
    <property type="entry name" value="Hermes dimerisation domain"/>
    <property type="match status" value="1"/>
</dbReference>
<dbReference type="InterPro" id="IPR036236">
    <property type="entry name" value="Znf_C2H2_sf"/>
</dbReference>